<keyword evidence="6" id="KW-0496">Mitochondrion</keyword>
<evidence type="ECO:0000256" key="3">
    <source>
        <dbReference type="ARBA" id="ARBA00009734"/>
    </source>
</evidence>
<dbReference type="GO" id="GO:0016491">
    <property type="term" value="F:oxidoreductase activity"/>
    <property type="evidence" value="ECO:0007669"/>
    <property type="project" value="UniProtKB-KW"/>
</dbReference>
<keyword evidence="5" id="KW-0560">Oxidoreductase</keyword>
<comment type="subcellular location">
    <subcellularLocation>
        <location evidence="2">Mitochondrion</location>
    </subcellularLocation>
</comment>
<dbReference type="HOGENOM" id="CLU_136347_0_0_1"/>
<protein>
    <recommendedName>
        <fullName evidence="9">Thioredoxin-like protein</fullName>
    </recommendedName>
</protein>
<reference evidence="7 8" key="1">
    <citation type="journal article" date="2014" name="PLoS Genet.">
        <title>Analysis of the Phlebiopsis gigantea genome, transcriptome and secretome provides insight into its pioneer colonization strategies of wood.</title>
        <authorList>
            <person name="Hori C."/>
            <person name="Ishida T."/>
            <person name="Igarashi K."/>
            <person name="Samejima M."/>
            <person name="Suzuki H."/>
            <person name="Master E."/>
            <person name="Ferreira P."/>
            <person name="Ruiz-Duenas F.J."/>
            <person name="Held B."/>
            <person name="Canessa P."/>
            <person name="Larrondo L.F."/>
            <person name="Schmoll M."/>
            <person name="Druzhinina I.S."/>
            <person name="Kubicek C.P."/>
            <person name="Gaskell J.A."/>
            <person name="Kersten P."/>
            <person name="St John F."/>
            <person name="Glasner J."/>
            <person name="Sabat G."/>
            <person name="Splinter BonDurant S."/>
            <person name="Syed K."/>
            <person name="Yadav J."/>
            <person name="Mgbeahuruike A.C."/>
            <person name="Kovalchuk A."/>
            <person name="Asiegbu F.O."/>
            <person name="Lackner G."/>
            <person name="Hoffmeister D."/>
            <person name="Rencoret J."/>
            <person name="Gutierrez A."/>
            <person name="Sun H."/>
            <person name="Lindquist E."/>
            <person name="Barry K."/>
            <person name="Riley R."/>
            <person name="Grigoriev I.V."/>
            <person name="Henrissat B."/>
            <person name="Kues U."/>
            <person name="Berka R.M."/>
            <person name="Martinez A.T."/>
            <person name="Covert S.F."/>
            <person name="Blanchette R.A."/>
            <person name="Cullen D."/>
        </authorList>
    </citation>
    <scope>NUCLEOTIDE SEQUENCE [LARGE SCALE GENOMIC DNA]</scope>
    <source>
        <strain evidence="7 8">11061_1 CR5-6</strain>
    </source>
</reference>
<organism evidence="7 8">
    <name type="scientific">Phlebiopsis gigantea (strain 11061_1 CR5-6)</name>
    <name type="common">White-rot fungus</name>
    <name type="synonym">Peniophora gigantea</name>
    <dbReference type="NCBI Taxonomy" id="745531"/>
    <lineage>
        <taxon>Eukaryota</taxon>
        <taxon>Fungi</taxon>
        <taxon>Dikarya</taxon>
        <taxon>Basidiomycota</taxon>
        <taxon>Agaricomycotina</taxon>
        <taxon>Agaricomycetes</taxon>
        <taxon>Polyporales</taxon>
        <taxon>Phanerochaetaceae</taxon>
        <taxon>Phlebiopsis</taxon>
    </lineage>
</organism>
<dbReference type="Pfam" id="PF07955">
    <property type="entry name" value="DUF1687"/>
    <property type="match status" value="1"/>
</dbReference>
<evidence type="ECO:0000256" key="6">
    <source>
        <dbReference type="ARBA" id="ARBA00023128"/>
    </source>
</evidence>
<dbReference type="Proteomes" id="UP000053257">
    <property type="component" value="Unassembled WGS sequence"/>
</dbReference>
<dbReference type="EMBL" id="KN840515">
    <property type="protein sequence ID" value="KIP06576.1"/>
    <property type="molecule type" value="Genomic_DNA"/>
</dbReference>
<evidence type="ECO:0000313" key="8">
    <source>
        <dbReference type="Proteomes" id="UP000053257"/>
    </source>
</evidence>
<evidence type="ECO:0008006" key="9">
    <source>
        <dbReference type="Google" id="ProtNLM"/>
    </source>
</evidence>
<comment type="similarity">
    <text evidence="3">Belongs to the FMP46 family.</text>
</comment>
<evidence type="ECO:0000256" key="2">
    <source>
        <dbReference type="ARBA" id="ARBA00004173"/>
    </source>
</evidence>
<accession>A0A0C3RXH2</accession>
<dbReference type="InterPro" id="IPR012882">
    <property type="entry name" value="Fmp46"/>
</dbReference>
<gene>
    <name evidence="7" type="ORF">PHLGIDRAFT_128211</name>
</gene>
<dbReference type="InterPro" id="IPR036249">
    <property type="entry name" value="Thioredoxin-like_sf"/>
</dbReference>
<proteinExistence type="inferred from homology"/>
<keyword evidence="8" id="KW-1185">Reference proteome</keyword>
<name>A0A0C3RXH2_PHLG1</name>
<dbReference type="AlphaFoldDB" id="A0A0C3RXH2"/>
<keyword evidence="4" id="KW-0809">Transit peptide</keyword>
<sequence length="145" mass="15521">MFSAFKLSRPQISIFHSSSSPASVTALQLLNAAASGPYPPSKEGAPPLAFNLEVVENQPPTSDQLRTILSYLPGTSSLDSFVSAHYAVDAKPTSTSGLAKLAAQEPRALKWPIVVNWMDGKAAVGDVEGVKKLLEDLRKQRDAEE</sequence>
<dbReference type="OrthoDB" id="59229at2759"/>
<dbReference type="PANTHER" id="PTHR28071:SF1">
    <property type="entry name" value="REDOX PROTEIN FMP46, MITOCHONDRIAL-RELATED"/>
    <property type="match status" value="1"/>
</dbReference>
<evidence type="ECO:0000256" key="4">
    <source>
        <dbReference type="ARBA" id="ARBA00022946"/>
    </source>
</evidence>
<comment type="function">
    <text evidence="1">Putative mitochondrial redox protein which could be involved in the reduction of small toxic molecules.</text>
</comment>
<dbReference type="GO" id="GO:0005739">
    <property type="term" value="C:mitochondrion"/>
    <property type="evidence" value="ECO:0007669"/>
    <property type="project" value="UniProtKB-SubCell"/>
</dbReference>
<evidence type="ECO:0000256" key="1">
    <source>
        <dbReference type="ARBA" id="ARBA00002963"/>
    </source>
</evidence>
<evidence type="ECO:0000256" key="5">
    <source>
        <dbReference type="ARBA" id="ARBA00023002"/>
    </source>
</evidence>
<dbReference type="Gene3D" id="3.40.30.10">
    <property type="entry name" value="Glutaredoxin"/>
    <property type="match status" value="1"/>
</dbReference>
<dbReference type="SUPFAM" id="SSF52833">
    <property type="entry name" value="Thioredoxin-like"/>
    <property type="match status" value="1"/>
</dbReference>
<evidence type="ECO:0000313" key="7">
    <source>
        <dbReference type="EMBL" id="KIP06576.1"/>
    </source>
</evidence>
<dbReference type="PANTHER" id="PTHR28071">
    <property type="entry name" value="REDOX PROTEIN FMP46, MITOCHONDRIAL-RELATED"/>
    <property type="match status" value="1"/>
</dbReference>